<evidence type="ECO:0000256" key="1">
    <source>
        <dbReference type="SAM" id="MobiDB-lite"/>
    </source>
</evidence>
<dbReference type="AlphaFoldDB" id="A0A9P1M620"/>
<feature type="region of interest" description="Disordered" evidence="1">
    <location>
        <begin position="141"/>
        <end position="169"/>
    </location>
</feature>
<gene>
    <name evidence="2" type="ORF">PPNO1_LOCUS645</name>
</gene>
<feature type="region of interest" description="Disordered" evidence="1">
    <location>
        <begin position="285"/>
        <end position="311"/>
    </location>
</feature>
<name>A0A9P1M620_9PEZI</name>
<keyword evidence="3" id="KW-1185">Reference proteome</keyword>
<protein>
    <submittedName>
        <fullName evidence="2">Uncharacterized protein</fullName>
    </submittedName>
</protein>
<dbReference type="Proteomes" id="UP000838763">
    <property type="component" value="Unassembled WGS sequence"/>
</dbReference>
<reference evidence="2" key="1">
    <citation type="submission" date="2022-11" db="EMBL/GenBank/DDBJ databases">
        <authorList>
            <person name="Scott C."/>
            <person name="Bruce N."/>
        </authorList>
    </citation>
    <scope>NUCLEOTIDE SEQUENCE</scope>
</reference>
<evidence type="ECO:0000313" key="2">
    <source>
        <dbReference type="EMBL" id="CAI4210847.1"/>
    </source>
</evidence>
<feature type="region of interest" description="Disordered" evidence="1">
    <location>
        <begin position="220"/>
        <end position="240"/>
    </location>
</feature>
<sequence length="429" mass="46586">MRSTAELAGLTMSPSAVSHAVNQIHAGEFGEGDSATSIDYGDESIRGLPVKSLANLASYPNPHQELARNALEKSSFAMEASHQPWPNTHGDVSDGNGPILFPNQPQETGTSLHNKANVQALAHYASGVAVDASIMKHHGTSQYGGYSGGRQPITPGVPEPLTAGPPRQRRGFHTPSAAAHMATDFRYQNGQAVGIQSSKGEYQTPCFNSYGLRHTSLAHRHSTANQSSSPITEQGKGRKKEDFTFDFVGRPKDYNFGDTPGKVGQQAPFQQLRPQLETYNIQGTDFQHASGSGSEDPRQEMGASNPHTSNLIAPKLDTEFKSLEGDTGQRRIWGGKAQNLGSQGWNAAARRLTEYPHGAIRMTDEQLVERQKGVDKSFYSGTARLELESASMQVAELHVRCDEEKEEEKAEYEKLGSAILLINSQPMTD</sequence>
<organism evidence="2 3">
    <name type="scientific">Parascedosporium putredinis</name>
    <dbReference type="NCBI Taxonomy" id="1442378"/>
    <lineage>
        <taxon>Eukaryota</taxon>
        <taxon>Fungi</taxon>
        <taxon>Dikarya</taxon>
        <taxon>Ascomycota</taxon>
        <taxon>Pezizomycotina</taxon>
        <taxon>Sordariomycetes</taxon>
        <taxon>Hypocreomycetidae</taxon>
        <taxon>Microascales</taxon>
        <taxon>Microascaceae</taxon>
        <taxon>Parascedosporium</taxon>
    </lineage>
</organism>
<proteinExistence type="predicted"/>
<dbReference type="EMBL" id="CALLCH030000001">
    <property type="protein sequence ID" value="CAI4210847.1"/>
    <property type="molecule type" value="Genomic_DNA"/>
</dbReference>
<feature type="compositionally biased region" description="Polar residues" evidence="1">
    <location>
        <begin position="223"/>
        <end position="232"/>
    </location>
</feature>
<dbReference type="OrthoDB" id="4588713at2759"/>
<comment type="caution">
    <text evidence="2">The sequence shown here is derived from an EMBL/GenBank/DDBJ whole genome shotgun (WGS) entry which is preliminary data.</text>
</comment>
<evidence type="ECO:0000313" key="3">
    <source>
        <dbReference type="Proteomes" id="UP000838763"/>
    </source>
</evidence>
<accession>A0A9P1M620</accession>